<gene>
    <name evidence="3" type="ORF">CBM2594_P310028</name>
</gene>
<feature type="compositionally biased region" description="Basic and acidic residues" evidence="2">
    <location>
        <begin position="201"/>
        <end position="219"/>
    </location>
</feature>
<comment type="caution">
    <text evidence="3">The sequence shown here is derived from an EMBL/GenBank/DDBJ whole genome shotgun (WGS) entry which is preliminary data.</text>
</comment>
<evidence type="ECO:0000256" key="2">
    <source>
        <dbReference type="SAM" id="MobiDB-lite"/>
    </source>
</evidence>
<name>A0A7Z7NPW8_9BURK</name>
<protein>
    <submittedName>
        <fullName evidence="3">Uncharacterized protein</fullName>
    </submittedName>
</protein>
<feature type="region of interest" description="Disordered" evidence="2">
    <location>
        <begin position="179"/>
        <end position="219"/>
    </location>
</feature>
<proteinExistence type="predicted"/>
<organism evidence="3">
    <name type="scientific">Cupriavidus taiwanensis</name>
    <dbReference type="NCBI Taxonomy" id="164546"/>
    <lineage>
        <taxon>Bacteria</taxon>
        <taxon>Pseudomonadati</taxon>
        <taxon>Pseudomonadota</taxon>
        <taxon>Betaproteobacteria</taxon>
        <taxon>Burkholderiales</taxon>
        <taxon>Burkholderiaceae</taxon>
        <taxon>Cupriavidus</taxon>
    </lineage>
</organism>
<feature type="region of interest" description="Disordered" evidence="2">
    <location>
        <begin position="66"/>
        <end position="138"/>
    </location>
</feature>
<dbReference type="RefSeq" id="WP_232348036.1">
    <property type="nucleotide sequence ID" value="NZ_LT984799.1"/>
</dbReference>
<sequence length="219" mass="22750">MQTAPALHGGLAALLTQCVATLEAENRNFRERAAAADAAARGSQVDVRTAQTVLAAERTGLAEKEAGLVAPASGRNGGTYAHGRAPGHGLAPSLAGDRQCPGPTGRSADALRGPRRRSGAGRGPRPVEAAEQAQGRHALELERVNAELASAQRRAERAEAEAALARQLLAELRGALHERVNEAPPLQQPELGAPAASSDPNDSHDGRNSSDRSSDDQEH</sequence>
<evidence type="ECO:0000256" key="1">
    <source>
        <dbReference type="SAM" id="Coils"/>
    </source>
</evidence>
<dbReference type="EMBL" id="OGUU01000038">
    <property type="protein sequence ID" value="SPC25409.1"/>
    <property type="molecule type" value="Genomic_DNA"/>
</dbReference>
<accession>A0A7Z7NPW8</accession>
<keyword evidence="1" id="KW-0175">Coiled coil</keyword>
<dbReference type="Proteomes" id="UP000257139">
    <property type="component" value="Plasmid CBM2594_p"/>
</dbReference>
<feature type="coiled-coil region" evidence="1">
    <location>
        <begin position="141"/>
        <end position="175"/>
    </location>
</feature>
<dbReference type="AlphaFoldDB" id="A0A7Z7NPW8"/>
<reference evidence="3" key="1">
    <citation type="submission" date="2018-01" db="EMBL/GenBank/DDBJ databases">
        <authorList>
            <person name="Clerissi C."/>
        </authorList>
    </citation>
    <scope>NUCLEOTIDE SEQUENCE [LARGE SCALE GENOMIC DNA]</scope>
    <source>
        <strain evidence="3">Cupriavidus taiwanensis STM 6021</strain>
    </source>
</reference>
<evidence type="ECO:0000313" key="3">
    <source>
        <dbReference type="EMBL" id="SPC25409.1"/>
    </source>
</evidence>